<gene>
    <name evidence="1" type="ORF">SAMN05660236_1702</name>
</gene>
<accession>A0A1T5K1F6</accession>
<dbReference type="EMBL" id="FUZU01000001">
    <property type="protein sequence ID" value="SKC57453.1"/>
    <property type="molecule type" value="Genomic_DNA"/>
</dbReference>
<evidence type="ECO:0000313" key="1">
    <source>
        <dbReference type="EMBL" id="SKC57453.1"/>
    </source>
</evidence>
<dbReference type="Proteomes" id="UP000190961">
    <property type="component" value="Unassembled WGS sequence"/>
</dbReference>
<dbReference type="Pfam" id="PF12869">
    <property type="entry name" value="tRNA_anti-like"/>
    <property type="match status" value="1"/>
</dbReference>
<dbReference type="AlphaFoldDB" id="A0A1T5K1F6"/>
<evidence type="ECO:0000313" key="2">
    <source>
        <dbReference type="Proteomes" id="UP000190961"/>
    </source>
</evidence>
<proteinExistence type="predicted"/>
<dbReference type="RefSeq" id="WP_079686229.1">
    <property type="nucleotide sequence ID" value="NZ_FUZU01000001.1"/>
</dbReference>
<reference evidence="1 2" key="1">
    <citation type="submission" date="2017-02" db="EMBL/GenBank/DDBJ databases">
        <authorList>
            <person name="Peterson S.W."/>
        </authorList>
    </citation>
    <scope>NUCLEOTIDE SEQUENCE [LARGE SCALE GENOMIC DNA]</scope>
    <source>
        <strain evidence="1 2">DSM 25262</strain>
    </source>
</reference>
<name>A0A1T5K1F6_9BACT</name>
<organism evidence="1 2">
    <name type="scientific">Ohtaekwangia koreensis</name>
    <dbReference type="NCBI Taxonomy" id="688867"/>
    <lineage>
        <taxon>Bacteria</taxon>
        <taxon>Pseudomonadati</taxon>
        <taxon>Bacteroidota</taxon>
        <taxon>Cytophagia</taxon>
        <taxon>Cytophagales</taxon>
        <taxon>Fulvivirgaceae</taxon>
        <taxon>Ohtaekwangia</taxon>
    </lineage>
</organism>
<protein>
    <submittedName>
        <fullName evidence="1">tRNA_anti-like</fullName>
    </submittedName>
</protein>
<sequence>MGMIIVSIAVLLFVAVVALRRLRKPKVPPIEVKASSLISSFVKDSSGANEKYLEKELRVEGLVKDIREDEGIVWMAGEGMIMITVKCYFKGKISKGKLKVGDSVTIQGVCKGCAIHVILFKCIISKSDG</sequence>
<keyword evidence="2" id="KW-1185">Reference proteome</keyword>
<dbReference type="InterPro" id="IPR024422">
    <property type="entry name" value="Protein_unknown_function_OB"/>
</dbReference>